<feature type="domain" description="RNA polymerase alpha subunit C-terminal" evidence="1">
    <location>
        <begin position="42"/>
        <end position="89"/>
    </location>
</feature>
<reference evidence="3 4" key="1">
    <citation type="submission" date="2019-05" db="EMBL/GenBank/DDBJ databases">
        <authorList>
            <consortium name="Pathogen Informatics"/>
        </authorList>
    </citation>
    <scope>NUCLEOTIDE SEQUENCE [LARGE SCALE GENOMIC DNA]</scope>
    <source>
        <strain evidence="3 4">NCTC11429</strain>
    </source>
</reference>
<evidence type="ECO:0000313" key="2">
    <source>
        <dbReference type="EMBL" id="MEZ0451374.1"/>
    </source>
</evidence>
<dbReference type="GO" id="GO:0000428">
    <property type="term" value="C:DNA-directed RNA polymerase complex"/>
    <property type="evidence" value="ECO:0007669"/>
    <property type="project" value="UniProtKB-KW"/>
</dbReference>
<dbReference type="GO" id="GO:0003899">
    <property type="term" value="F:DNA-directed RNA polymerase activity"/>
    <property type="evidence" value="ECO:0007669"/>
    <property type="project" value="InterPro"/>
</dbReference>
<dbReference type="Proteomes" id="UP001566204">
    <property type="component" value="Unassembled WGS sequence"/>
</dbReference>
<accession>A0A4U9W5J2</accession>
<dbReference type="RefSeq" id="WP_028068449.1">
    <property type="nucleotide sequence ID" value="NZ_CP141191.1"/>
</dbReference>
<dbReference type="Proteomes" id="UP000308196">
    <property type="component" value="Chromosome"/>
</dbReference>
<dbReference type="NCBIfam" id="NF005841">
    <property type="entry name" value="PRK07758.1"/>
    <property type="match status" value="1"/>
</dbReference>
<gene>
    <name evidence="2" type="ORF">ABTW24_07185</name>
    <name evidence="3" type="ORF">NCTC11429_04972</name>
</gene>
<name>A0A4U9W5J2_9SPHI</name>
<sequence>MSRIKTKRTCPKGHHFYKSTDCPTCPICEKEKKTDGGFLEALSSPARNALLNHGVDDIEKLAQTSEAELLKLHGFGKASLPLLRQILQEHGLTFSR</sequence>
<evidence type="ECO:0000313" key="5">
    <source>
        <dbReference type="Proteomes" id="UP001566204"/>
    </source>
</evidence>
<reference evidence="2 5" key="2">
    <citation type="submission" date="2024-06" db="EMBL/GenBank/DDBJ databases">
        <title>Soil Sphingobacterium thalpophilum.</title>
        <authorList>
            <person name="Yang J."/>
            <person name="Li J."/>
        </authorList>
    </citation>
    <scope>NUCLEOTIDE SEQUENCE [LARGE SCALE GENOMIC DNA]</scope>
    <source>
        <strain evidence="2 5">22g91tb</strain>
    </source>
</reference>
<dbReference type="GO" id="GO:0003677">
    <property type="term" value="F:DNA binding"/>
    <property type="evidence" value="ECO:0007669"/>
    <property type="project" value="InterPro"/>
</dbReference>
<keyword evidence="2" id="KW-0804">Transcription</keyword>
<evidence type="ECO:0000259" key="1">
    <source>
        <dbReference type="Pfam" id="PF03118"/>
    </source>
</evidence>
<keyword evidence="5" id="KW-1185">Reference proteome</keyword>
<dbReference type="AlphaFoldDB" id="A0A4U9W5J2"/>
<dbReference type="Pfam" id="PF03118">
    <property type="entry name" value="RNA_pol_A_CTD"/>
    <property type="match status" value="1"/>
</dbReference>
<evidence type="ECO:0000313" key="4">
    <source>
        <dbReference type="Proteomes" id="UP000308196"/>
    </source>
</evidence>
<dbReference type="STRING" id="1123265.GCA_000686625_00311"/>
<proteinExistence type="predicted"/>
<dbReference type="GO" id="GO:0006351">
    <property type="term" value="P:DNA-templated transcription"/>
    <property type="evidence" value="ECO:0007669"/>
    <property type="project" value="InterPro"/>
</dbReference>
<dbReference type="EMBL" id="LR590484">
    <property type="protein sequence ID" value="VTR54014.1"/>
    <property type="molecule type" value="Genomic_DNA"/>
</dbReference>
<dbReference type="KEGG" id="stha:NCTC11429_04972"/>
<keyword evidence="2" id="KW-0240">DNA-directed RNA polymerase</keyword>
<dbReference type="Gene3D" id="1.10.150.20">
    <property type="entry name" value="5' to 3' exonuclease, C-terminal subdomain"/>
    <property type="match status" value="1"/>
</dbReference>
<dbReference type="InterPro" id="IPR011260">
    <property type="entry name" value="RNAP_asu_C"/>
</dbReference>
<protein>
    <submittedName>
        <fullName evidence="3">Bacterial RNA polymerase, alpha chain C terminal domain</fullName>
    </submittedName>
    <submittedName>
        <fullName evidence="2">DNA-directed RNA polymerase subunit alpha C-terminal domain-containing protein</fullName>
    </submittedName>
</protein>
<dbReference type="EMBL" id="JBEOQB010000002">
    <property type="protein sequence ID" value="MEZ0451374.1"/>
    <property type="molecule type" value="Genomic_DNA"/>
</dbReference>
<evidence type="ECO:0000313" key="3">
    <source>
        <dbReference type="EMBL" id="VTR54014.1"/>
    </source>
</evidence>
<dbReference type="GeneID" id="78465529"/>
<dbReference type="SUPFAM" id="SSF47789">
    <property type="entry name" value="C-terminal domain of RNA polymerase alpha subunit"/>
    <property type="match status" value="1"/>
</dbReference>
<organism evidence="3 4">
    <name type="scientific">Sphingobacterium thalpophilum</name>
    <dbReference type="NCBI Taxonomy" id="259"/>
    <lineage>
        <taxon>Bacteria</taxon>
        <taxon>Pseudomonadati</taxon>
        <taxon>Bacteroidota</taxon>
        <taxon>Sphingobacteriia</taxon>
        <taxon>Sphingobacteriales</taxon>
        <taxon>Sphingobacteriaceae</taxon>
        <taxon>Sphingobacterium</taxon>
    </lineage>
</organism>